<reference evidence="4" key="3">
    <citation type="journal article" date="2012" name="PLoS Pathog.">
        <title>Comparative genomics of the apicomplexan parasites Toxoplasma gondii and Neospora caninum: Coccidia differing in host range and transmission strategy.</title>
        <authorList>
            <person name="Reid A.J."/>
            <person name="Vermont S.J."/>
            <person name="Cotton J.A."/>
            <person name="Harris D."/>
            <person name="Hill-Cawthorne G.A."/>
            <person name="Konen-Waisman S."/>
            <person name="Latham S.M."/>
            <person name="Mourier T."/>
            <person name="Norton R."/>
            <person name="Quail M.A."/>
            <person name="Sanders M."/>
            <person name="Shanmugam D."/>
            <person name="Sohal A."/>
            <person name="Wasmuth J.D."/>
            <person name="Brunk B."/>
            <person name="Grigg M.E."/>
            <person name="Howard J.C."/>
            <person name="Parkinson J."/>
            <person name="Roos D.S."/>
            <person name="Trees A.J."/>
            <person name="Berriman M."/>
            <person name="Pain A."/>
            <person name="Wastling J.M."/>
        </authorList>
    </citation>
    <scope>NUCLEOTIDE SEQUENCE [LARGE SCALE GENOMIC DNA]</scope>
    <source>
        <strain evidence="4">Liverpool</strain>
    </source>
</reference>
<dbReference type="EMBL" id="FR823382">
    <property type="protein sequence ID" value="CBZ50051.1"/>
    <property type="molecule type" value="Genomic_DNA"/>
</dbReference>
<organism evidence="2 4">
    <name type="scientific">Neospora caninum (strain Liverpool)</name>
    <dbReference type="NCBI Taxonomy" id="572307"/>
    <lineage>
        <taxon>Eukaryota</taxon>
        <taxon>Sar</taxon>
        <taxon>Alveolata</taxon>
        <taxon>Apicomplexa</taxon>
        <taxon>Conoidasida</taxon>
        <taxon>Coccidia</taxon>
        <taxon>Eucoccidiorida</taxon>
        <taxon>Eimeriorina</taxon>
        <taxon>Sarcocystidae</taxon>
        <taxon>Neospora</taxon>
    </lineage>
</organism>
<name>F0V8L0_NEOCL</name>
<dbReference type="RefSeq" id="XP_003880086.1">
    <property type="nucleotide sequence ID" value="XM_003880037.1"/>
</dbReference>
<dbReference type="OMA" id="PYLWEEQ"/>
<protein>
    <submittedName>
        <fullName evidence="3">Prohibitin family protein, putative</fullName>
    </submittedName>
</protein>
<proteinExistence type="predicted"/>
<gene>
    <name evidence="3" type="ORF">BN1204_005270</name>
    <name evidence="2" type="ORF">NCLIV_005270</name>
</gene>
<evidence type="ECO:0000313" key="2">
    <source>
        <dbReference type="EMBL" id="CBZ50051.1"/>
    </source>
</evidence>
<dbReference type="InterPro" id="IPR001107">
    <property type="entry name" value="Band_7"/>
</dbReference>
<feature type="domain" description="Band 7" evidence="1">
    <location>
        <begin position="52"/>
        <end position="198"/>
    </location>
</feature>
<evidence type="ECO:0000313" key="4">
    <source>
        <dbReference type="Proteomes" id="UP000007494"/>
    </source>
</evidence>
<dbReference type="eggNOG" id="ENOG502SV2V">
    <property type="taxonomic scope" value="Eukaryota"/>
</dbReference>
<dbReference type="FunCoup" id="F0V8L0">
    <property type="interactions" value="28"/>
</dbReference>
<dbReference type="AlphaFoldDB" id="F0V8L0"/>
<dbReference type="GeneID" id="13446109"/>
<keyword evidence="4" id="KW-1185">Reference proteome</keyword>
<sequence>MATAQRGRSAWRTVGSNLLRWCRTWDGEKRTNAKILVGTLVVAGAVWSCGKRVPGGYVGFIQYRDGSVTPYLWEEQAVFPFLPYFQKPVTVRVLPAYKKMSRILTTKDGKEVEVAVKVRLQPKVAFVPEIYLRFGREFGRAFLHQELSIDLQSVVKEHTYAELISNDEKTDKIVDDIVERFQDAAAFHKVIITEVSVVFRNPDDEDEEAEAV</sequence>
<evidence type="ECO:0000313" key="3">
    <source>
        <dbReference type="EMBL" id="CEL64644.1"/>
    </source>
</evidence>
<dbReference type="Pfam" id="PF01145">
    <property type="entry name" value="Band_7"/>
    <property type="match status" value="1"/>
</dbReference>
<reference evidence="2" key="2">
    <citation type="submission" date="2011-03" db="EMBL/GenBank/DDBJ databases">
        <title>Comparative genomics and transcriptomics of Neospora caninum and Toxoplasma gondii.</title>
        <authorList>
            <person name="Reid A.J."/>
            <person name="Sohal A."/>
            <person name="Harris D."/>
            <person name="Quail M."/>
            <person name="Sanders M."/>
            <person name="Berriman M."/>
            <person name="Wastling J.M."/>
            <person name="Pain A."/>
        </authorList>
    </citation>
    <scope>NUCLEOTIDE SEQUENCE</scope>
    <source>
        <strain evidence="2">Liverpool</strain>
    </source>
</reference>
<dbReference type="OrthoDB" id="428964at2759"/>
<dbReference type="EMBL" id="LN714476">
    <property type="protein sequence ID" value="CEL64644.1"/>
    <property type="molecule type" value="Genomic_DNA"/>
</dbReference>
<dbReference type="VEuPathDB" id="ToxoDB:NCLIV_005270"/>
<dbReference type="InParanoid" id="F0V8L0"/>
<reference evidence="3" key="4">
    <citation type="journal article" date="2015" name="PLoS ONE">
        <title>Comprehensive Evaluation of Toxoplasma gondii VEG and Neospora caninum LIV Genomes with Tachyzoite Stage Transcriptome and Proteome Defines Novel Transcript Features.</title>
        <authorList>
            <person name="Ramaprasad A."/>
            <person name="Mourier T."/>
            <person name="Naeem R."/>
            <person name="Malas T.B."/>
            <person name="Moussa E."/>
            <person name="Panigrahi A."/>
            <person name="Vermont S.J."/>
            <person name="Otto T.D."/>
            <person name="Wastling J."/>
            <person name="Pain A."/>
        </authorList>
    </citation>
    <scope>NUCLEOTIDE SEQUENCE</scope>
    <source>
        <strain evidence="3">Liverpool</strain>
    </source>
</reference>
<dbReference type="Proteomes" id="UP000007494">
    <property type="component" value="Chromosome II"/>
</dbReference>
<reference evidence="2" key="1">
    <citation type="submission" date="2011-02" db="EMBL/GenBank/DDBJ databases">
        <authorList>
            <person name="Aslett M."/>
        </authorList>
    </citation>
    <scope>NUCLEOTIDE SEQUENCE</scope>
    <source>
        <strain evidence="2">Liverpool</strain>
    </source>
</reference>
<evidence type="ECO:0000259" key="1">
    <source>
        <dbReference type="Pfam" id="PF01145"/>
    </source>
</evidence>
<accession>F0V8L0</accession>